<dbReference type="EMBL" id="QYRP01000002">
    <property type="protein sequence ID" value="RJS47100.1"/>
    <property type="molecule type" value="Genomic_DNA"/>
</dbReference>
<dbReference type="Proteomes" id="UP000276542">
    <property type="component" value="Unassembled WGS sequence"/>
</dbReference>
<dbReference type="PANTHER" id="PTHR33371">
    <property type="entry name" value="INTERMEMBRANE PHOSPHOLIPID TRANSPORT SYSTEM BINDING PROTEIN MLAD-RELATED"/>
    <property type="match status" value="1"/>
</dbReference>
<keyword evidence="1" id="KW-0812">Transmembrane</keyword>
<dbReference type="AlphaFoldDB" id="A0A3A5HGT0"/>
<dbReference type="Pfam" id="PF02470">
    <property type="entry name" value="MlaD"/>
    <property type="match status" value="1"/>
</dbReference>
<dbReference type="Pfam" id="PF11887">
    <property type="entry name" value="Mce4_CUP1"/>
    <property type="match status" value="1"/>
</dbReference>
<accession>A0A3A5HGT0</accession>
<dbReference type="GO" id="GO:0005576">
    <property type="term" value="C:extracellular region"/>
    <property type="evidence" value="ECO:0007669"/>
    <property type="project" value="TreeGrafter"/>
</dbReference>
<dbReference type="InterPro" id="IPR052336">
    <property type="entry name" value="MlaD_Phospholipid_Transporter"/>
</dbReference>
<evidence type="ECO:0000256" key="1">
    <source>
        <dbReference type="SAM" id="Phobius"/>
    </source>
</evidence>
<dbReference type="InterPro" id="IPR005693">
    <property type="entry name" value="Mce"/>
</dbReference>
<feature type="transmembrane region" description="Helical" evidence="1">
    <location>
        <begin position="20"/>
        <end position="40"/>
    </location>
</feature>
<comment type="caution">
    <text evidence="4">The sequence shown here is derived from an EMBL/GenBank/DDBJ whole genome shotgun (WGS) entry which is preliminary data.</text>
</comment>
<keyword evidence="1" id="KW-0472">Membrane</keyword>
<organism evidence="4 5">
    <name type="scientific">Nocardioides cavernaquae</name>
    <dbReference type="NCBI Taxonomy" id="2321396"/>
    <lineage>
        <taxon>Bacteria</taxon>
        <taxon>Bacillati</taxon>
        <taxon>Actinomycetota</taxon>
        <taxon>Actinomycetes</taxon>
        <taxon>Propionibacteriales</taxon>
        <taxon>Nocardioidaceae</taxon>
        <taxon>Nocardioides</taxon>
    </lineage>
</organism>
<sequence length="355" mass="37960">MNLRNILLGNGRPPKSDVLLARGVIFTIVTALIVGGLYWMSRGVLADRLDATATFKNAGGSLVKSADVKYQGINVGKVYDLREGEGGAAKGGVVLDMHIDDKFAKDIPSNVTARVMPQSIFGTSFVDLIKPANPTGKFQSGTNILQDTSLQTLELQTILDGMDRVVAALGPADLSSMLGNLATSLDGKGQQLGQTITQLDTYLGKLNPKLPLVNQNLDLLAGNLEAFQKASPDLFAATDNILVTARTLTNNEENFHKLVQHGGQFFSDTNGLLTANEKALVDTLTHTAIVVDALYDTRSSLVRGVISIGTLSRNLKTLVRNNAMLRVDATAVNPTPRAYTRGDCFSFNGVRGRGC</sequence>
<keyword evidence="5" id="KW-1185">Reference proteome</keyword>
<keyword evidence="1" id="KW-1133">Transmembrane helix</keyword>
<gene>
    <name evidence="4" type="ORF">D4739_13310</name>
</gene>
<evidence type="ECO:0000313" key="4">
    <source>
        <dbReference type="EMBL" id="RJS47100.1"/>
    </source>
</evidence>
<dbReference type="RefSeq" id="WP_120061070.1">
    <property type="nucleotide sequence ID" value="NZ_QYRP01000002.1"/>
</dbReference>
<protein>
    <submittedName>
        <fullName evidence="4">MCE family protein</fullName>
    </submittedName>
</protein>
<feature type="domain" description="Mce/MlaD" evidence="2">
    <location>
        <begin position="51"/>
        <end position="130"/>
    </location>
</feature>
<proteinExistence type="predicted"/>
<name>A0A3A5HGT0_9ACTN</name>
<dbReference type="InterPro" id="IPR003399">
    <property type="entry name" value="Mce/MlaD"/>
</dbReference>
<dbReference type="PANTHER" id="PTHR33371:SF19">
    <property type="entry name" value="MCE-FAMILY PROTEIN MCE4A"/>
    <property type="match status" value="1"/>
</dbReference>
<feature type="domain" description="Mammalian cell entry C-terminal" evidence="3">
    <location>
        <begin position="138"/>
        <end position="295"/>
    </location>
</feature>
<dbReference type="OrthoDB" id="3460188at2"/>
<reference evidence="5" key="1">
    <citation type="submission" date="2018-09" db="EMBL/GenBank/DDBJ databases">
        <authorList>
            <person name="Zhu H."/>
        </authorList>
    </citation>
    <scope>NUCLEOTIDE SEQUENCE [LARGE SCALE GENOMIC DNA]</scope>
    <source>
        <strain evidence="5">K1W22B-1</strain>
    </source>
</reference>
<dbReference type="InterPro" id="IPR024516">
    <property type="entry name" value="Mce_C"/>
</dbReference>
<dbReference type="GO" id="GO:0051701">
    <property type="term" value="P:biological process involved in interaction with host"/>
    <property type="evidence" value="ECO:0007669"/>
    <property type="project" value="TreeGrafter"/>
</dbReference>
<dbReference type="NCBIfam" id="TIGR00996">
    <property type="entry name" value="Mtu_fam_mce"/>
    <property type="match status" value="1"/>
</dbReference>
<evidence type="ECO:0000313" key="5">
    <source>
        <dbReference type="Proteomes" id="UP000276542"/>
    </source>
</evidence>
<evidence type="ECO:0000259" key="2">
    <source>
        <dbReference type="Pfam" id="PF02470"/>
    </source>
</evidence>
<evidence type="ECO:0000259" key="3">
    <source>
        <dbReference type="Pfam" id="PF11887"/>
    </source>
</evidence>